<evidence type="ECO:0000313" key="14">
    <source>
        <dbReference type="Proteomes" id="UP001525961"/>
    </source>
</evidence>
<dbReference type="CDD" id="cd00130">
    <property type="entry name" value="PAS"/>
    <property type="match status" value="7"/>
</dbReference>
<evidence type="ECO:0000256" key="1">
    <source>
        <dbReference type="ARBA" id="ARBA00000085"/>
    </source>
</evidence>
<evidence type="ECO:0000259" key="12">
    <source>
        <dbReference type="PROSITE" id="PS50113"/>
    </source>
</evidence>
<feature type="modified residue" description="4-aspartylphosphate" evidence="7">
    <location>
        <position position="1317"/>
    </location>
</feature>
<dbReference type="CDD" id="cd17580">
    <property type="entry name" value="REC_2_DhkD-like"/>
    <property type="match status" value="1"/>
</dbReference>
<dbReference type="InterPro" id="IPR035965">
    <property type="entry name" value="PAS-like_dom_sf"/>
</dbReference>
<dbReference type="CDD" id="cd00082">
    <property type="entry name" value="HisKA"/>
    <property type="match status" value="1"/>
</dbReference>
<evidence type="ECO:0000259" key="10">
    <source>
        <dbReference type="PROSITE" id="PS50110"/>
    </source>
</evidence>
<feature type="domain" description="PAS" evidence="11">
    <location>
        <begin position="1"/>
        <end position="45"/>
    </location>
</feature>
<dbReference type="SUPFAM" id="SSF55785">
    <property type="entry name" value="PYP-like sensor domain (PAS domain)"/>
    <property type="match status" value="8"/>
</dbReference>
<proteinExistence type="predicted"/>
<feature type="region of interest" description="Disordered" evidence="8">
    <location>
        <begin position="110"/>
        <end position="130"/>
    </location>
</feature>
<feature type="domain" description="PAS" evidence="11">
    <location>
        <begin position="620"/>
        <end position="691"/>
    </location>
</feature>
<dbReference type="PROSITE" id="PS50113">
    <property type="entry name" value="PAC"/>
    <property type="match status" value="4"/>
</dbReference>
<dbReference type="EC" id="2.7.13.3" evidence="2"/>
<dbReference type="EMBL" id="JAMXFA010000003">
    <property type="protein sequence ID" value="MCT7976677.1"/>
    <property type="molecule type" value="Genomic_DNA"/>
</dbReference>
<keyword evidence="5" id="KW-0418">Kinase</keyword>
<evidence type="ECO:0000256" key="3">
    <source>
        <dbReference type="ARBA" id="ARBA00022553"/>
    </source>
</evidence>
<dbReference type="InterPro" id="IPR052162">
    <property type="entry name" value="Sensor_kinase/Photoreceptor"/>
</dbReference>
<dbReference type="InterPro" id="IPR003594">
    <property type="entry name" value="HATPase_dom"/>
</dbReference>
<organism evidence="13 14">
    <name type="scientific">Laspinema olomoucense D3b</name>
    <dbReference type="NCBI Taxonomy" id="2953688"/>
    <lineage>
        <taxon>Bacteria</taxon>
        <taxon>Bacillati</taxon>
        <taxon>Cyanobacteriota</taxon>
        <taxon>Cyanophyceae</taxon>
        <taxon>Oscillatoriophycideae</taxon>
        <taxon>Oscillatoriales</taxon>
        <taxon>Laspinemataceae</taxon>
        <taxon>Laspinema</taxon>
        <taxon>Laspinema olomoucense</taxon>
    </lineage>
</organism>
<dbReference type="InterPro" id="IPR004358">
    <property type="entry name" value="Sig_transdc_His_kin-like_C"/>
</dbReference>
<feature type="domain" description="Response regulatory" evidence="10">
    <location>
        <begin position="1268"/>
        <end position="1386"/>
    </location>
</feature>
<dbReference type="SMART" id="SM00448">
    <property type="entry name" value="REC"/>
    <property type="match status" value="1"/>
</dbReference>
<dbReference type="SUPFAM" id="SSF47384">
    <property type="entry name" value="Homodimeric domain of signal transducing histidine kinase"/>
    <property type="match status" value="1"/>
</dbReference>
<comment type="catalytic activity">
    <reaction evidence="1">
        <text>ATP + protein L-histidine = ADP + protein N-phospho-L-histidine.</text>
        <dbReference type="EC" id="2.7.13.3"/>
    </reaction>
</comment>
<feature type="domain" description="PAS" evidence="11">
    <location>
        <begin position="366"/>
        <end position="436"/>
    </location>
</feature>
<dbReference type="InterPro" id="IPR005467">
    <property type="entry name" value="His_kinase_dom"/>
</dbReference>
<dbReference type="InterPro" id="IPR000700">
    <property type="entry name" value="PAS-assoc_C"/>
</dbReference>
<dbReference type="Pfam" id="PF00072">
    <property type="entry name" value="Response_reg"/>
    <property type="match status" value="1"/>
</dbReference>
<dbReference type="Pfam" id="PF08448">
    <property type="entry name" value="PAS_4"/>
    <property type="match status" value="3"/>
</dbReference>
<dbReference type="InterPro" id="IPR013656">
    <property type="entry name" value="PAS_4"/>
</dbReference>
<feature type="domain" description="PAS" evidence="11">
    <location>
        <begin position="910"/>
        <end position="928"/>
    </location>
</feature>
<dbReference type="Pfam" id="PF00512">
    <property type="entry name" value="HisKA"/>
    <property type="match status" value="1"/>
</dbReference>
<dbReference type="Pfam" id="PF02518">
    <property type="entry name" value="HATPase_c"/>
    <property type="match status" value="1"/>
</dbReference>
<dbReference type="PRINTS" id="PR00344">
    <property type="entry name" value="BCTRLSENSOR"/>
</dbReference>
<dbReference type="Gene3D" id="3.30.450.20">
    <property type="entry name" value="PAS domain"/>
    <property type="match status" value="8"/>
</dbReference>
<dbReference type="Gene3D" id="3.30.565.10">
    <property type="entry name" value="Histidine kinase-like ATPase, C-terminal domain"/>
    <property type="match status" value="1"/>
</dbReference>
<reference evidence="13 14" key="1">
    <citation type="journal article" date="2022" name="Front. Microbiol.">
        <title>High genomic differentiation and limited gene flow indicate recent cryptic speciation within the genus Laspinema (cyanobacteria).</title>
        <authorList>
            <person name="Stanojkovic A."/>
            <person name="Skoupy S."/>
            <person name="Skaloud P."/>
            <person name="Dvorak P."/>
        </authorList>
    </citation>
    <scope>NUCLEOTIDE SEQUENCE [LARGE SCALE GENOMIC DNA]</scope>
    <source>
        <strain evidence="13 14">D3b</strain>
    </source>
</reference>
<dbReference type="InterPro" id="IPR001789">
    <property type="entry name" value="Sig_transdc_resp-reg_receiver"/>
</dbReference>
<feature type="domain" description="Histidine kinase" evidence="9">
    <location>
        <begin position="1028"/>
        <end position="1246"/>
    </location>
</feature>
<dbReference type="Pfam" id="PF13426">
    <property type="entry name" value="PAS_9"/>
    <property type="match status" value="1"/>
</dbReference>
<dbReference type="SUPFAM" id="SSF55874">
    <property type="entry name" value="ATPase domain of HSP90 chaperone/DNA topoisomerase II/histidine kinase"/>
    <property type="match status" value="1"/>
</dbReference>
<dbReference type="InterPro" id="IPR011006">
    <property type="entry name" value="CheY-like_superfamily"/>
</dbReference>
<evidence type="ECO:0000256" key="6">
    <source>
        <dbReference type="ARBA" id="ARBA00023012"/>
    </source>
</evidence>
<dbReference type="RefSeq" id="WP_261234450.1">
    <property type="nucleotide sequence ID" value="NZ_JAMXFA010000003.1"/>
</dbReference>
<keyword evidence="6" id="KW-0902">Two-component regulatory system</keyword>
<dbReference type="Gene3D" id="1.10.287.130">
    <property type="match status" value="1"/>
</dbReference>
<dbReference type="Pfam" id="PF08447">
    <property type="entry name" value="PAS_3"/>
    <property type="match status" value="4"/>
</dbReference>
<dbReference type="InterPro" id="IPR013655">
    <property type="entry name" value="PAS_fold_3"/>
</dbReference>
<feature type="domain" description="PAC" evidence="12">
    <location>
        <begin position="439"/>
        <end position="491"/>
    </location>
</feature>
<comment type="caution">
    <text evidence="13">The sequence shown here is derived from an EMBL/GenBank/DDBJ whole genome shotgun (WGS) entry which is preliminary data.</text>
</comment>
<evidence type="ECO:0000256" key="2">
    <source>
        <dbReference type="ARBA" id="ARBA00012438"/>
    </source>
</evidence>
<accession>A0ABT2N1Z2</accession>
<dbReference type="CDD" id="cd16922">
    <property type="entry name" value="HATPase_EvgS-ArcB-TorS-like"/>
    <property type="match status" value="1"/>
</dbReference>
<keyword evidence="14" id="KW-1185">Reference proteome</keyword>
<dbReference type="InterPro" id="IPR036097">
    <property type="entry name" value="HisK_dim/P_sf"/>
</dbReference>
<feature type="domain" description="PAS" evidence="11">
    <location>
        <begin position="492"/>
        <end position="564"/>
    </location>
</feature>
<feature type="domain" description="PAC" evidence="12">
    <location>
        <begin position="694"/>
        <end position="746"/>
    </location>
</feature>
<feature type="domain" description="PAC" evidence="12">
    <location>
        <begin position="567"/>
        <end position="619"/>
    </location>
</feature>
<dbReference type="InterPro" id="IPR001610">
    <property type="entry name" value="PAC"/>
</dbReference>
<evidence type="ECO:0000256" key="4">
    <source>
        <dbReference type="ARBA" id="ARBA00022679"/>
    </source>
</evidence>
<evidence type="ECO:0000259" key="11">
    <source>
        <dbReference type="PROSITE" id="PS50112"/>
    </source>
</evidence>
<evidence type="ECO:0000259" key="9">
    <source>
        <dbReference type="PROSITE" id="PS50109"/>
    </source>
</evidence>
<evidence type="ECO:0000256" key="5">
    <source>
        <dbReference type="ARBA" id="ARBA00022777"/>
    </source>
</evidence>
<dbReference type="InterPro" id="IPR000014">
    <property type="entry name" value="PAS"/>
</dbReference>
<dbReference type="Gene3D" id="3.40.50.2300">
    <property type="match status" value="1"/>
</dbReference>
<dbReference type="NCBIfam" id="TIGR00229">
    <property type="entry name" value="sensory_box"/>
    <property type="match status" value="5"/>
</dbReference>
<dbReference type="PROSITE" id="PS50109">
    <property type="entry name" value="HIS_KIN"/>
    <property type="match status" value="1"/>
</dbReference>
<sequence>MQDQFLTILEGITDGLAACDRQWCITYINQRGAEIVGRSQEQLIGTILWESFPWAIASSWKREFQRAIAQRVSVEIEQFYPNLNRGIKVKAIPSETGLVIYYQDITDSPKLRTSHDGEERGAQGGERGGSGVAIASATTDRLEQVNSTWVKILGYEVEELIGTSIFDLFSRECHDQLINTICLADAGGFHRFDSLQFGKEGRQIRGITEVNSIKDAEGTLLYRVLTLTETDAEYRPSERVVGKRIEITELDQAIEMLESMTDAFIALDREWRIIEITGKTDRINQKLPGELIGKTHWEVWPWSLGTEVEREYRRAMQEQVAVHLEVLYEPLKIQLEIRAYPSNQGLFIYLRDISDRKQSEEALKHSERLYEAIGETLKYGIWICDREGRMIYVSESFQKLIGLTVAECAGWGWTQALHPEDREQTLSLWETCVRTENIWDREHQVRGVDGNWYPVLSRGVPVKNDQGETICWAGITLDISRQKQVERELRDRQERLQAALSASETGTYRWNIQTDSVEWDETMNRLFCLSEGYVLTTLQEFVSLIHPEDREALKSEVEKCGQASEDFEMEFRILGSDGSIRWIFDKGKTFTDEGGTPLYLTGACVDITNQKRMEEAVQIGRERLDLVLDSSELGLWYCDLPFDKLVWNQKCKEHFGLPPETEVTIAIFFECLHPEDRDRTQEAISRAIAEATPYQIDYRTVEPTGNIRWIRAMGRAFYTETGQPIRFDGITVDISDRKRAEETLESNQKWLTLAQNIGKIGICDWDLETRKIIFSEEMHAIYGLLPVNFDGTLQALLEQIHPGDRARVEHQARCCTQDGVDFNSEFRIQWPDGQMRWIVAKARAFQDERGKPVRVIGVNMDVTDRKLAEEALRESEQRFRVAQELSLDAFTILQAIRDSTGEIIDFQWDYANPKAAELLGYSLDELVGHRLSDRLPGNKTNSELFHRYVQVVETGIPHDIELEYKADGIRGWFRNMAVKLEDGVAISFSNITDRKLQEQERLHLLEMEREARSQAEVANRIKDEFLAILSHELRSPLNPILGWTQLLKKGTLSPDKTLQALNSIERNAKLQTELIEDLLDVSRILRGKLILTEKPVKLAEVIDSAIETVRLAAQAKFIQVYTEFNPEVGQVLGDSNRLQQAVWNLLSNAVKFTPAGGRVTVYLTQVADYVQIQVQDTGAGIDPDFLPHVFESFRQADSTTTRTFGGLGLGLAIARHLVELHGGRIWADSPGPGQGATFTVNLPLLRESREPSPPESSAPELPNLQGIKILVVDDILDTREFLVFLLEMEGARVQAVESAEMAISMIRDWQPDILISDIGMPELDGYGLIRTLRSRSPQEGGTLPAIAVTAYAGESDRQAILSAGFDAHIPKPVEPLELAQAIARLLPRSVQVE</sequence>
<dbReference type="SMART" id="SM00086">
    <property type="entry name" value="PAC"/>
    <property type="match status" value="4"/>
</dbReference>
<dbReference type="SMART" id="SM00387">
    <property type="entry name" value="HATPase_c"/>
    <property type="match status" value="1"/>
</dbReference>
<evidence type="ECO:0000256" key="7">
    <source>
        <dbReference type="PROSITE-ProRule" id="PRU00169"/>
    </source>
</evidence>
<evidence type="ECO:0000313" key="13">
    <source>
        <dbReference type="EMBL" id="MCT7976677.1"/>
    </source>
</evidence>
<dbReference type="Proteomes" id="UP001525961">
    <property type="component" value="Unassembled WGS sequence"/>
</dbReference>
<dbReference type="SUPFAM" id="SSF52172">
    <property type="entry name" value="CheY-like"/>
    <property type="match status" value="1"/>
</dbReference>
<evidence type="ECO:0000256" key="8">
    <source>
        <dbReference type="SAM" id="MobiDB-lite"/>
    </source>
</evidence>
<name>A0ABT2N1Z2_9CYAN</name>
<feature type="domain" description="PAS" evidence="11">
    <location>
        <begin position="145"/>
        <end position="181"/>
    </location>
</feature>
<feature type="domain" description="PAC" evidence="12">
    <location>
        <begin position="822"/>
        <end position="874"/>
    </location>
</feature>
<dbReference type="PROSITE" id="PS50112">
    <property type="entry name" value="PAS"/>
    <property type="match status" value="6"/>
</dbReference>
<dbReference type="PANTHER" id="PTHR43304">
    <property type="entry name" value="PHYTOCHROME-LIKE PROTEIN CPH1"/>
    <property type="match status" value="1"/>
</dbReference>
<dbReference type="Gene3D" id="2.10.70.100">
    <property type="match status" value="3"/>
</dbReference>
<dbReference type="InterPro" id="IPR003661">
    <property type="entry name" value="HisK_dim/P_dom"/>
</dbReference>
<dbReference type="InterPro" id="IPR036890">
    <property type="entry name" value="HATPase_C_sf"/>
</dbReference>
<dbReference type="PANTHER" id="PTHR43304:SF1">
    <property type="entry name" value="PAC DOMAIN-CONTAINING PROTEIN"/>
    <property type="match status" value="1"/>
</dbReference>
<dbReference type="PROSITE" id="PS50110">
    <property type="entry name" value="RESPONSE_REGULATORY"/>
    <property type="match status" value="1"/>
</dbReference>
<keyword evidence="4" id="KW-0808">Transferase</keyword>
<keyword evidence="3 7" id="KW-0597">Phosphoprotein</keyword>
<dbReference type="SMART" id="SM00388">
    <property type="entry name" value="HisKA"/>
    <property type="match status" value="1"/>
</dbReference>
<feature type="compositionally biased region" description="Basic and acidic residues" evidence="8">
    <location>
        <begin position="110"/>
        <end position="121"/>
    </location>
</feature>
<dbReference type="SMART" id="SM00091">
    <property type="entry name" value="PAS"/>
    <property type="match status" value="8"/>
</dbReference>
<gene>
    <name evidence="13" type="ORF">NG792_02920</name>
</gene>
<protein>
    <recommendedName>
        <fullName evidence="2">histidine kinase</fullName>
        <ecNumber evidence="2">2.7.13.3</ecNumber>
    </recommendedName>
</protein>